<dbReference type="EMBL" id="LRPN01000144">
    <property type="protein sequence ID" value="KWZ78383.1"/>
    <property type="molecule type" value="Genomic_DNA"/>
</dbReference>
<dbReference type="PROSITE" id="PS51782">
    <property type="entry name" value="LYSM"/>
    <property type="match status" value="1"/>
</dbReference>
<dbReference type="CDD" id="cd02696">
    <property type="entry name" value="MurNAc-LAA"/>
    <property type="match status" value="1"/>
</dbReference>
<dbReference type="InterPro" id="IPR002508">
    <property type="entry name" value="MurNAc-LAA_cat"/>
</dbReference>
<evidence type="ECO:0000313" key="2">
    <source>
        <dbReference type="EMBL" id="KWZ78383.1"/>
    </source>
</evidence>
<proteinExistence type="predicted"/>
<dbReference type="Gene3D" id="3.10.350.10">
    <property type="entry name" value="LysM domain"/>
    <property type="match status" value="1"/>
</dbReference>
<evidence type="ECO:0000313" key="3">
    <source>
        <dbReference type="Proteomes" id="UP000070376"/>
    </source>
</evidence>
<dbReference type="CDD" id="cd00118">
    <property type="entry name" value="LysM"/>
    <property type="match status" value="1"/>
</dbReference>
<sequence length="232" mass="26040">MKYLFKLFLDPGHGGKDPGAEGNGLEEKDITLEIAKQIQDILTNHYQNVSVKMSRTTDKFVSLEERTDAANSWGATFFLSIHINSGNGTGFESYIYPESGSATATYQKTIHQEVVKLNDLKDRGRKTADFHVLRESIMPALLTENGFIDTASDAKKMKKNSWIEEVAQGHVNGLAKAFELKKKSGATYHKVVKGDTVYALSKEYGSTIKEIKKWNNLDDDYTIRVGERLRVK</sequence>
<dbReference type="SMART" id="SM00257">
    <property type="entry name" value="LysM"/>
    <property type="match status" value="1"/>
</dbReference>
<dbReference type="InterPro" id="IPR018392">
    <property type="entry name" value="LysM"/>
</dbReference>
<dbReference type="SUPFAM" id="SSF54106">
    <property type="entry name" value="LysM domain"/>
    <property type="match status" value="1"/>
</dbReference>
<dbReference type="PANTHER" id="PTHR30404:SF0">
    <property type="entry name" value="N-ACETYLMURAMOYL-L-ALANINE AMIDASE AMIC"/>
    <property type="match status" value="1"/>
</dbReference>
<dbReference type="SUPFAM" id="SSF53187">
    <property type="entry name" value="Zn-dependent exopeptidases"/>
    <property type="match status" value="1"/>
</dbReference>
<name>A0A150JSF8_HEYCO</name>
<gene>
    <name evidence="2" type="ORF">HMPREF3213_03033</name>
</gene>
<dbReference type="GO" id="GO:0008745">
    <property type="term" value="F:N-acetylmuramoyl-L-alanine amidase activity"/>
    <property type="evidence" value="ECO:0007669"/>
    <property type="project" value="InterPro"/>
</dbReference>
<dbReference type="PATRIC" id="fig|1398.22.peg.3038"/>
<dbReference type="Pfam" id="PF01520">
    <property type="entry name" value="Amidase_3"/>
    <property type="match status" value="1"/>
</dbReference>
<dbReference type="InterPro" id="IPR036779">
    <property type="entry name" value="LysM_dom_sf"/>
</dbReference>
<dbReference type="AlphaFoldDB" id="A0A150JSF8"/>
<dbReference type="Gene3D" id="3.40.630.40">
    <property type="entry name" value="Zn-dependent exopeptidases"/>
    <property type="match status" value="1"/>
</dbReference>
<dbReference type="PANTHER" id="PTHR30404">
    <property type="entry name" value="N-ACETYLMURAMOYL-L-ALANINE AMIDASE"/>
    <property type="match status" value="1"/>
</dbReference>
<reference evidence="3" key="1">
    <citation type="submission" date="2016-01" db="EMBL/GenBank/DDBJ databases">
        <authorList>
            <person name="Mitreva M."/>
            <person name="Pepin K.H."/>
            <person name="Mihindukulasuriya K.A."/>
            <person name="Fulton R."/>
            <person name="Fronick C."/>
            <person name="O'Laughlin M."/>
            <person name="Miner T."/>
            <person name="Herter B."/>
            <person name="Rosa B.A."/>
            <person name="Cordes M."/>
            <person name="Tomlinson C."/>
            <person name="Wollam A."/>
            <person name="Palsikar V.B."/>
            <person name="Mardis E.R."/>
            <person name="Wilson R.K."/>
        </authorList>
    </citation>
    <scope>NUCLEOTIDE SEQUENCE [LARGE SCALE GENOMIC DNA]</scope>
    <source>
        <strain evidence="3">GED7749B</strain>
    </source>
</reference>
<dbReference type="GO" id="GO:0009253">
    <property type="term" value="P:peptidoglycan catabolic process"/>
    <property type="evidence" value="ECO:0007669"/>
    <property type="project" value="InterPro"/>
</dbReference>
<dbReference type="InterPro" id="IPR050695">
    <property type="entry name" value="N-acetylmuramoyl_amidase_3"/>
</dbReference>
<keyword evidence="1" id="KW-0378">Hydrolase</keyword>
<dbReference type="SMART" id="SM00646">
    <property type="entry name" value="Ami_3"/>
    <property type="match status" value="1"/>
</dbReference>
<dbReference type="GO" id="GO:0030288">
    <property type="term" value="C:outer membrane-bounded periplasmic space"/>
    <property type="evidence" value="ECO:0007669"/>
    <property type="project" value="TreeGrafter"/>
</dbReference>
<dbReference type="Proteomes" id="UP000070376">
    <property type="component" value="Unassembled WGS sequence"/>
</dbReference>
<comment type="caution">
    <text evidence="2">The sequence shown here is derived from an EMBL/GenBank/DDBJ whole genome shotgun (WGS) entry which is preliminary data.</text>
</comment>
<dbReference type="Pfam" id="PF01476">
    <property type="entry name" value="LysM"/>
    <property type="match status" value="1"/>
</dbReference>
<protein>
    <submittedName>
        <fullName evidence="2">N-acetylmuramoyl-L-alanine amidase</fullName>
    </submittedName>
</protein>
<organism evidence="2 3">
    <name type="scientific">Heyndrickxia coagulans</name>
    <name type="common">Weizmannia coagulans</name>
    <dbReference type="NCBI Taxonomy" id="1398"/>
    <lineage>
        <taxon>Bacteria</taxon>
        <taxon>Bacillati</taxon>
        <taxon>Bacillota</taxon>
        <taxon>Bacilli</taxon>
        <taxon>Bacillales</taxon>
        <taxon>Bacillaceae</taxon>
        <taxon>Heyndrickxia</taxon>
    </lineage>
</organism>
<accession>A0A150JSF8</accession>
<evidence type="ECO:0000256" key="1">
    <source>
        <dbReference type="ARBA" id="ARBA00022801"/>
    </source>
</evidence>